<evidence type="ECO:0000256" key="14">
    <source>
        <dbReference type="SAM" id="MobiDB-lite"/>
    </source>
</evidence>
<evidence type="ECO:0000256" key="3">
    <source>
        <dbReference type="ARBA" id="ARBA00021495"/>
    </source>
</evidence>
<keyword evidence="9" id="KW-0067">ATP-binding</keyword>
<feature type="domain" description="CheW-like" evidence="16">
    <location>
        <begin position="594"/>
        <end position="728"/>
    </location>
</feature>
<keyword evidence="8 18" id="KW-0418">Kinase</keyword>
<evidence type="ECO:0000256" key="4">
    <source>
        <dbReference type="ARBA" id="ARBA00022500"/>
    </source>
</evidence>
<comment type="caution">
    <text evidence="18">The sequence shown here is derived from an EMBL/GenBank/DDBJ whole genome shotgun (WGS) entry which is preliminary data.</text>
</comment>
<dbReference type="SMART" id="SM00260">
    <property type="entry name" value="CheW"/>
    <property type="match status" value="1"/>
</dbReference>
<dbReference type="Gene3D" id="1.10.287.560">
    <property type="entry name" value="Histidine kinase CheA-like, homodimeric domain"/>
    <property type="match status" value="1"/>
</dbReference>
<evidence type="ECO:0000259" key="16">
    <source>
        <dbReference type="PROSITE" id="PS50851"/>
    </source>
</evidence>
<dbReference type="Proteomes" id="UP000294656">
    <property type="component" value="Unassembled WGS sequence"/>
</dbReference>
<dbReference type="GO" id="GO:0005737">
    <property type="term" value="C:cytoplasm"/>
    <property type="evidence" value="ECO:0007669"/>
    <property type="project" value="InterPro"/>
</dbReference>
<dbReference type="Pfam" id="PF02518">
    <property type="entry name" value="HATPase_c"/>
    <property type="match status" value="1"/>
</dbReference>
<dbReference type="Gene3D" id="1.20.120.160">
    <property type="entry name" value="HPT domain"/>
    <property type="match status" value="1"/>
</dbReference>
<dbReference type="PROSITE" id="PS50851">
    <property type="entry name" value="CHEW"/>
    <property type="match status" value="1"/>
</dbReference>
<gene>
    <name evidence="18" type="ORF">DFP79_2917</name>
</gene>
<evidence type="ECO:0000256" key="5">
    <source>
        <dbReference type="ARBA" id="ARBA00022553"/>
    </source>
</evidence>
<evidence type="ECO:0000256" key="1">
    <source>
        <dbReference type="ARBA" id="ARBA00000085"/>
    </source>
</evidence>
<evidence type="ECO:0000259" key="17">
    <source>
        <dbReference type="PROSITE" id="PS50894"/>
    </source>
</evidence>
<dbReference type="PANTHER" id="PTHR43395">
    <property type="entry name" value="SENSOR HISTIDINE KINASE CHEA"/>
    <property type="match status" value="1"/>
</dbReference>
<dbReference type="InterPro" id="IPR003594">
    <property type="entry name" value="HATPase_dom"/>
</dbReference>
<evidence type="ECO:0000313" key="18">
    <source>
        <dbReference type="EMBL" id="TDO96344.1"/>
    </source>
</evidence>
<evidence type="ECO:0000256" key="13">
    <source>
        <dbReference type="SAM" id="Coils"/>
    </source>
</evidence>
<dbReference type="Gene3D" id="3.30.565.10">
    <property type="entry name" value="Histidine kinase-like ATPase, C-terminal domain"/>
    <property type="match status" value="1"/>
</dbReference>
<dbReference type="Pfam" id="PF01584">
    <property type="entry name" value="CheW"/>
    <property type="match status" value="1"/>
</dbReference>
<dbReference type="PRINTS" id="PR00344">
    <property type="entry name" value="BCTRLSENSOR"/>
</dbReference>
<evidence type="ECO:0000313" key="19">
    <source>
        <dbReference type="Proteomes" id="UP000294656"/>
    </source>
</evidence>
<dbReference type="InterPro" id="IPR036061">
    <property type="entry name" value="CheW-like_dom_sf"/>
</dbReference>
<dbReference type="RefSeq" id="WP_133504639.1">
    <property type="nucleotide sequence ID" value="NZ_SNXC01000014.1"/>
</dbReference>
<dbReference type="PROSITE" id="PS50894">
    <property type="entry name" value="HPT"/>
    <property type="match status" value="1"/>
</dbReference>
<protein>
    <recommendedName>
        <fullName evidence="3">Chemotaxis protein CheA</fullName>
        <ecNumber evidence="2">2.7.13.3</ecNumber>
    </recommendedName>
</protein>
<dbReference type="Gene3D" id="2.30.30.40">
    <property type="entry name" value="SH3 Domains"/>
    <property type="match status" value="1"/>
</dbReference>
<comment type="catalytic activity">
    <reaction evidence="1">
        <text>ATP + protein L-histidine = ADP + protein N-phospho-L-histidine.</text>
        <dbReference type="EC" id="2.7.13.3"/>
    </reaction>
</comment>
<accession>A0A4R6M531</accession>
<evidence type="ECO:0000256" key="7">
    <source>
        <dbReference type="ARBA" id="ARBA00022741"/>
    </source>
</evidence>
<dbReference type="InterPro" id="IPR051315">
    <property type="entry name" value="Bact_Chemotaxis_CheA"/>
</dbReference>
<evidence type="ECO:0000256" key="2">
    <source>
        <dbReference type="ARBA" id="ARBA00012438"/>
    </source>
</evidence>
<evidence type="ECO:0000256" key="9">
    <source>
        <dbReference type="ARBA" id="ARBA00022840"/>
    </source>
</evidence>
<dbReference type="EMBL" id="SNXC01000014">
    <property type="protein sequence ID" value="TDO96344.1"/>
    <property type="molecule type" value="Genomic_DNA"/>
</dbReference>
<dbReference type="CDD" id="cd00088">
    <property type="entry name" value="HPT"/>
    <property type="match status" value="1"/>
</dbReference>
<dbReference type="Pfam" id="PF01627">
    <property type="entry name" value="Hpt"/>
    <property type="match status" value="1"/>
</dbReference>
<feature type="compositionally biased region" description="Polar residues" evidence="14">
    <location>
        <begin position="232"/>
        <end position="241"/>
    </location>
</feature>
<dbReference type="SMART" id="SM00387">
    <property type="entry name" value="HATPase_c"/>
    <property type="match status" value="1"/>
</dbReference>
<keyword evidence="19" id="KW-1185">Reference proteome</keyword>
<dbReference type="Pfam" id="PF02895">
    <property type="entry name" value="H-kinase_dim"/>
    <property type="match status" value="1"/>
</dbReference>
<sequence>MDDMNQFTEIFFEEAQEHIDAMETLLLAFNIDEPDIEELNSIFRAAHSIKGGSGTFGLHAMTGVTHVMENILDSARNETLRLDDTLITVLLETVDVLKNILDAYRFNAEIDYPEIDTAKSKLEAELKRVTEAQGNATPPNDTAQALINPYQNTSASVAVTNESTGEATSDGAKEEEAFGFFEQNSTDDDAGFGFFDDEFTSEGVSADAAPSLSDEFQEECYGFFDEISEDATTNEASNNEGTVKEETNQDGPLLTEELDEESKGYGFFEKPEERLSGFQADSSDHASYGFFNSLDETDTNETLQELNSTVSKTPKRGEQRSPESKTTVGKRVEKAKASKGAGEATSIRVETTKVDNLVNLVGELVITQSMLKLIGNDVQDSLLEKMQTALVELERNTREIQEAVMSVRMLPISTVFNRFPRLVRDLSKKLDKQIELVIEGGATEIDKNLIEKISDPLTHLIRNSVDHGIELPSDREEKGKASKGTVTLSASQKGGEIVIEIRDDGGGLNKEKILQKAVENNVTLPDPLTDSAIWGLIFAAGFSTAAEVTDVSGRGVGMDVVRKNIESLGGRVDIYSKENVGTRFQISLPLTLAILDGMCVRSGEQVFVLPLTNIIESIQPDANQIRVMKNKPLLWVREEYWPLVDLGQVLADEENAKDLSESIVVLVEAASNRFGVIVDGLLGQQQVVIKSLERHYKRVQGIAGATIMGDGSVALILDADSLTGFIAQSEMEETNYVVN</sequence>
<dbReference type="InterPro" id="IPR036097">
    <property type="entry name" value="HisK_dim/P_sf"/>
</dbReference>
<evidence type="ECO:0000256" key="6">
    <source>
        <dbReference type="ARBA" id="ARBA00022679"/>
    </source>
</evidence>
<dbReference type="InterPro" id="IPR036890">
    <property type="entry name" value="HATPase_C_sf"/>
</dbReference>
<keyword evidence="6" id="KW-0808">Transferase</keyword>
<evidence type="ECO:0000256" key="11">
    <source>
        <dbReference type="ARBA" id="ARBA00035100"/>
    </source>
</evidence>
<evidence type="ECO:0000256" key="8">
    <source>
        <dbReference type="ARBA" id="ARBA00022777"/>
    </source>
</evidence>
<evidence type="ECO:0000259" key="15">
    <source>
        <dbReference type="PROSITE" id="PS50109"/>
    </source>
</evidence>
<dbReference type="SMART" id="SM00073">
    <property type="entry name" value="HPT"/>
    <property type="match status" value="1"/>
</dbReference>
<dbReference type="PANTHER" id="PTHR43395:SF10">
    <property type="entry name" value="CHEMOTAXIS PROTEIN CHEA"/>
    <property type="match status" value="1"/>
</dbReference>
<feature type="region of interest" description="Disordered" evidence="14">
    <location>
        <begin position="306"/>
        <end position="344"/>
    </location>
</feature>
<feature type="domain" description="HPt" evidence="17">
    <location>
        <begin position="1"/>
        <end position="104"/>
    </location>
</feature>
<dbReference type="GO" id="GO:0005524">
    <property type="term" value="F:ATP binding"/>
    <property type="evidence" value="ECO:0007669"/>
    <property type="project" value="UniProtKB-KW"/>
</dbReference>
<dbReference type="InterPro" id="IPR002545">
    <property type="entry name" value="CheW-lke_dom"/>
</dbReference>
<dbReference type="InterPro" id="IPR005467">
    <property type="entry name" value="His_kinase_dom"/>
</dbReference>
<dbReference type="AlphaFoldDB" id="A0A4R6M531"/>
<dbReference type="GO" id="GO:0006935">
    <property type="term" value="P:chemotaxis"/>
    <property type="evidence" value="ECO:0007669"/>
    <property type="project" value="UniProtKB-KW"/>
</dbReference>
<dbReference type="SMART" id="SM01231">
    <property type="entry name" value="H-kinase_dim"/>
    <property type="match status" value="1"/>
</dbReference>
<organism evidence="18 19">
    <name type="scientific">Marinomonas balearica</name>
    <dbReference type="NCBI Taxonomy" id="491947"/>
    <lineage>
        <taxon>Bacteria</taxon>
        <taxon>Pseudomonadati</taxon>
        <taxon>Pseudomonadota</taxon>
        <taxon>Gammaproteobacteria</taxon>
        <taxon>Oceanospirillales</taxon>
        <taxon>Oceanospirillaceae</taxon>
        <taxon>Marinomonas</taxon>
    </lineage>
</organism>
<dbReference type="FunFam" id="3.30.565.10:FF:000016">
    <property type="entry name" value="Chemotaxis protein CheA, putative"/>
    <property type="match status" value="1"/>
</dbReference>
<dbReference type="EC" id="2.7.13.3" evidence="2"/>
<dbReference type="InterPro" id="IPR036641">
    <property type="entry name" value="HPT_dom_sf"/>
</dbReference>
<keyword evidence="7" id="KW-0547">Nucleotide-binding</keyword>
<keyword evidence="5 12" id="KW-0597">Phosphoprotein</keyword>
<dbReference type="CDD" id="cd00731">
    <property type="entry name" value="CheA_reg"/>
    <property type="match status" value="1"/>
</dbReference>
<dbReference type="InterPro" id="IPR004358">
    <property type="entry name" value="Sig_transdc_His_kin-like_C"/>
</dbReference>
<reference evidence="18 19" key="1">
    <citation type="submission" date="2019-03" db="EMBL/GenBank/DDBJ databases">
        <title>Genomic Encyclopedia of Type Strains, Phase III (KMG-III): the genomes of soil and plant-associated and newly described type strains.</title>
        <authorList>
            <person name="Whitman W."/>
        </authorList>
    </citation>
    <scope>NUCLEOTIDE SEQUENCE [LARGE SCALE GENOMIC DNA]</scope>
    <source>
        <strain evidence="18 19">CECT 7378</strain>
    </source>
</reference>
<dbReference type="InterPro" id="IPR008207">
    <property type="entry name" value="Sig_transdc_His_kin_Hpt_dom"/>
</dbReference>
<dbReference type="PROSITE" id="PS50109">
    <property type="entry name" value="HIS_KIN"/>
    <property type="match status" value="1"/>
</dbReference>
<feature type="domain" description="Histidine kinase" evidence="15">
    <location>
        <begin position="383"/>
        <end position="592"/>
    </location>
</feature>
<keyword evidence="4" id="KW-0145">Chemotaxis</keyword>
<feature type="coiled-coil region" evidence="13">
    <location>
        <begin position="376"/>
        <end position="403"/>
    </location>
</feature>
<dbReference type="GO" id="GO:0000155">
    <property type="term" value="F:phosphorelay sensor kinase activity"/>
    <property type="evidence" value="ECO:0007669"/>
    <property type="project" value="InterPro"/>
</dbReference>
<dbReference type="SUPFAM" id="SSF55874">
    <property type="entry name" value="ATPase domain of HSP90 chaperone/DNA topoisomerase II/histidine kinase"/>
    <property type="match status" value="1"/>
</dbReference>
<keyword evidence="13" id="KW-0175">Coiled coil</keyword>
<dbReference type="SUPFAM" id="SSF50341">
    <property type="entry name" value="CheW-like"/>
    <property type="match status" value="1"/>
</dbReference>
<dbReference type="SUPFAM" id="SSF47226">
    <property type="entry name" value="Histidine-containing phosphotransfer domain, HPT domain"/>
    <property type="match status" value="1"/>
</dbReference>
<keyword evidence="10" id="KW-0902">Two-component regulatory system</keyword>
<dbReference type="SUPFAM" id="SSF47384">
    <property type="entry name" value="Homodimeric domain of signal transducing histidine kinase"/>
    <property type="match status" value="1"/>
</dbReference>
<comment type="function">
    <text evidence="11">Involved in the transmission of sensory signals from the chemoreceptors to the flagellar motors. CheA is autophosphorylated; it can transfer its phosphate group to either CheB or CheY.</text>
</comment>
<evidence type="ECO:0000256" key="12">
    <source>
        <dbReference type="PROSITE-ProRule" id="PRU00110"/>
    </source>
</evidence>
<feature type="region of interest" description="Disordered" evidence="14">
    <location>
        <begin position="232"/>
        <end position="254"/>
    </location>
</feature>
<dbReference type="OrthoDB" id="9803176at2"/>
<dbReference type="InterPro" id="IPR004105">
    <property type="entry name" value="CheA-like_dim"/>
</dbReference>
<feature type="modified residue" description="Phosphohistidine" evidence="12">
    <location>
        <position position="47"/>
    </location>
</feature>
<dbReference type="InterPro" id="IPR037006">
    <property type="entry name" value="CheA-like_homodim_sf"/>
</dbReference>
<name>A0A4R6M531_9GAMM</name>
<evidence type="ECO:0000256" key="10">
    <source>
        <dbReference type="ARBA" id="ARBA00023012"/>
    </source>
</evidence>
<dbReference type="CDD" id="cd16916">
    <property type="entry name" value="HATPase_CheA-like"/>
    <property type="match status" value="1"/>
</dbReference>
<dbReference type="FunFam" id="2.30.30.40:FF:000048">
    <property type="entry name" value="Chemotaxis protein CheA, putative"/>
    <property type="match status" value="1"/>
</dbReference>
<proteinExistence type="predicted"/>